<dbReference type="GO" id="GO:0043515">
    <property type="term" value="F:kinetochore binding"/>
    <property type="evidence" value="ECO:0007669"/>
    <property type="project" value="UniProtKB-ARBA"/>
</dbReference>
<dbReference type="PANTHER" id="PTHR47968:SF75">
    <property type="entry name" value="CENTROMERE-ASSOCIATED PROTEIN E"/>
    <property type="match status" value="1"/>
</dbReference>
<dbReference type="PROSITE" id="PS00411">
    <property type="entry name" value="KINESIN_MOTOR_1"/>
    <property type="match status" value="1"/>
</dbReference>
<feature type="coiled-coil region" evidence="7">
    <location>
        <begin position="846"/>
        <end position="897"/>
    </location>
</feature>
<feature type="binding site" evidence="6">
    <location>
        <begin position="85"/>
        <end position="92"/>
    </location>
    <ligand>
        <name>ATP</name>
        <dbReference type="ChEBI" id="CHEBI:30616"/>
    </ligand>
</feature>
<gene>
    <name evidence="9" type="ORF">RJT34_24000</name>
</gene>
<feature type="coiled-coil region" evidence="7">
    <location>
        <begin position="349"/>
        <end position="433"/>
    </location>
</feature>
<evidence type="ECO:0000256" key="4">
    <source>
        <dbReference type="ARBA" id="ARBA00023054"/>
    </source>
</evidence>
<dbReference type="Gene3D" id="3.40.850.10">
    <property type="entry name" value="Kinesin motor domain"/>
    <property type="match status" value="1"/>
</dbReference>
<dbReference type="GO" id="GO:0005524">
    <property type="term" value="F:ATP binding"/>
    <property type="evidence" value="ECO:0007669"/>
    <property type="project" value="UniProtKB-UniRule"/>
</dbReference>
<evidence type="ECO:0000256" key="6">
    <source>
        <dbReference type="PROSITE-ProRule" id="PRU00283"/>
    </source>
</evidence>
<dbReference type="GO" id="GO:0042327">
    <property type="term" value="P:positive regulation of phosphorylation"/>
    <property type="evidence" value="ECO:0007669"/>
    <property type="project" value="UniProtKB-ARBA"/>
</dbReference>
<evidence type="ECO:0000259" key="8">
    <source>
        <dbReference type="PROSITE" id="PS50067"/>
    </source>
</evidence>
<feature type="domain" description="Kinesin motor" evidence="8">
    <location>
        <begin position="10"/>
        <end position="343"/>
    </location>
</feature>
<reference evidence="9 10" key="1">
    <citation type="submission" date="2024-01" db="EMBL/GenBank/DDBJ databases">
        <title>The genomes of 5 underutilized Papilionoideae crops provide insights into root nodulation and disease resistance.</title>
        <authorList>
            <person name="Yuan L."/>
        </authorList>
    </citation>
    <scope>NUCLEOTIDE SEQUENCE [LARGE SCALE GENOMIC DNA]</scope>
    <source>
        <strain evidence="9">LY-2023</strain>
        <tissue evidence="9">Leaf</tissue>
    </source>
</reference>
<keyword evidence="10" id="KW-1185">Reference proteome</keyword>
<dbReference type="GO" id="GO:0000226">
    <property type="term" value="P:microtubule cytoskeleton organization"/>
    <property type="evidence" value="ECO:0007669"/>
    <property type="project" value="UniProtKB-ARBA"/>
</dbReference>
<dbReference type="GO" id="GO:0007018">
    <property type="term" value="P:microtubule-based movement"/>
    <property type="evidence" value="ECO:0007669"/>
    <property type="project" value="InterPro"/>
</dbReference>
<dbReference type="GO" id="GO:0008017">
    <property type="term" value="F:microtubule binding"/>
    <property type="evidence" value="ECO:0007669"/>
    <property type="project" value="InterPro"/>
</dbReference>
<dbReference type="GO" id="GO:1901987">
    <property type="term" value="P:regulation of cell cycle phase transition"/>
    <property type="evidence" value="ECO:0007669"/>
    <property type="project" value="UniProtKB-ARBA"/>
</dbReference>
<dbReference type="GO" id="GO:0008608">
    <property type="term" value="P:attachment of spindle microtubules to kinetochore"/>
    <property type="evidence" value="ECO:0007669"/>
    <property type="project" value="UniProtKB-ARBA"/>
</dbReference>
<protein>
    <recommendedName>
        <fullName evidence="8">Kinesin motor domain-containing protein</fullName>
    </recommendedName>
</protein>
<dbReference type="EMBL" id="JAYKXN010000006">
    <property type="protein sequence ID" value="KAK7278959.1"/>
    <property type="molecule type" value="Genomic_DNA"/>
</dbReference>
<dbReference type="GO" id="GO:0000779">
    <property type="term" value="C:condensed chromosome, centromeric region"/>
    <property type="evidence" value="ECO:0007669"/>
    <property type="project" value="UniProtKB-ARBA"/>
</dbReference>
<comment type="similarity">
    <text evidence="1">Belongs to the TRAFAC class myosin-kinesin ATPase superfamily. Kinesin family. KIN-7 subfamily.</text>
</comment>
<dbReference type="GO" id="GO:0003777">
    <property type="term" value="F:microtubule motor activity"/>
    <property type="evidence" value="ECO:0007669"/>
    <property type="project" value="InterPro"/>
</dbReference>
<keyword evidence="2 6" id="KW-0547">Nucleotide-binding</keyword>
<name>A0AAN9FNU8_CLITE</name>
<keyword evidence="3 6" id="KW-0067">ATP-binding</keyword>
<evidence type="ECO:0000256" key="7">
    <source>
        <dbReference type="SAM" id="Coils"/>
    </source>
</evidence>
<feature type="coiled-coil region" evidence="7">
    <location>
        <begin position="763"/>
        <end position="811"/>
    </location>
</feature>
<dbReference type="InterPro" id="IPR027417">
    <property type="entry name" value="P-loop_NTPase"/>
</dbReference>
<evidence type="ECO:0000256" key="5">
    <source>
        <dbReference type="ARBA" id="ARBA00023175"/>
    </source>
</evidence>
<dbReference type="GO" id="GO:0140694">
    <property type="term" value="P:membraneless organelle assembly"/>
    <property type="evidence" value="ECO:0007669"/>
    <property type="project" value="UniProtKB-ARBA"/>
</dbReference>
<feature type="coiled-coil region" evidence="7">
    <location>
        <begin position="954"/>
        <end position="1055"/>
    </location>
</feature>
<evidence type="ECO:0000256" key="3">
    <source>
        <dbReference type="ARBA" id="ARBA00022840"/>
    </source>
</evidence>
<keyword evidence="4 7" id="KW-0175">Coiled coil</keyword>
<dbReference type="SMART" id="SM00129">
    <property type="entry name" value="KISc"/>
    <property type="match status" value="1"/>
</dbReference>
<dbReference type="InterPro" id="IPR019821">
    <property type="entry name" value="Kinesin_motor_CS"/>
</dbReference>
<dbReference type="InterPro" id="IPR027640">
    <property type="entry name" value="Kinesin-like_fam"/>
</dbReference>
<dbReference type="PANTHER" id="PTHR47968">
    <property type="entry name" value="CENTROMERE PROTEIN E"/>
    <property type="match status" value="1"/>
</dbReference>
<evidence type="ECO:0000256" key="2">
    <source>
        <dbReference type="ARBA" id="ARBA00022741"/>
    </source>
</evidence>
<dbReference type="SUPFAM" id="SSF52540">
    <property type="entry name" value="P-loop containing nucleoside triphosphate hydrolases"/>
    <property type="match status" value="1"/>
</dbReference>
<organism evidence="9 10">
    <name type="scientific">Clitoria ternatea</name>
    <name type="common">Butterfly pea</name>
    <dbReference type="NCBI Taxonomy" id="43366"/>
    <lineage>
        <taxon>Eukaryota</taxon>
        <taxon>Viridiplantae</taxon>
        <taxon>Streptophyta</taxon>
        <taxon>Embryophyta</taxon>
        <taxon>Tracheophyta</taxon>
        <taxon>Spermatophyta</taxon>
        <taxon>Magnoliopsida</taxon>
        <taxon>eudicotyledons</taxon>
        <taxon>Gunneridae</taxon>
        <taxon>Pentapetalae</taxon>
        <taxon>rosids</taxon>
        <taxon>fabids</taxon>
        <taxon>Fabales</taxon>
        <taxon>Fabaceae</taxon>
        <taxon>Papilionoideae</taxon>
        <taxon>50 kb inversion clade</taxon>
        <taxon>NPAAA clade</taxon>
        <taxon>indigoferoid/millettioid clade</taxon>
        <taxon>Phaseoleae</taxon>
        <taxon>Clitoria</taxon>
    </lineage>
</organism>
<sequence>MAQERRTMERIHVTIRAKPLSSEDAQSSPWRISGNSISIPNHSSKFEFDQIFSNNCKTSQVYEARTKDIVAAAVRGFNGTVFAYGQTNSGKTYTMRGSKAEPGVIPLAVQDLFQIIQQILACDKHILKDVDREFLLRMSYMEIYNEEINDLLAPEHRKLQIHENLERGIYVAGLREEIVASPDQVLEFMEFGESHRHIGETNMNLYSSRSHTIFRMIIESRDRSEDGESCNSCDAVRVSVLNLVDLAGSERAAKTGAEGIRLKEGSHINKSLMTLGTVIKKLSEGAESQGGHVPYRDSKLTRILQPALGGNANTAIICNITLAQIHTDETKSSLQFASRALRVTNCAQVNEILTDAALLKRQKKEIEELRAKLMGSHSEHWEEEILNLRNTLLQTELERERIALELEEEKKTQAEWEKRVKEQAKKIENLSSMVLYSNRDESREHIKKDKRRDTWCPGNLSREHLTDIYSSIQPNASTVKPVRPKRDMGPLLPFEELLNEDVYVDESFKQEDDNKSDANENCNLPNPCALVHVTNRKKAPAWKKSLSMEEDNKLYELQAEYENLLLKFETQRTLSEIQLEALRKQLIEENSLHSKKCIDCVNYASCVNMSGDINVNIRESEAILVIKRLQKQIEVLEMEKLSSQQNLDNVVDLATEQNVCAREKFEELYEELINAQEAARLANEQLTSNETVSNIDDGNFDFVIGVSMGLQEIVSEIQNSKDAVQSVILMVDEAIKNFSALSDMIHVLKTSISQDSAEQSLVLGNYEKLNACLKEKLTELRNEKILLDNQLADLQKQLQESKVDAQNSQNSLMEQLEQQKFENAELISYIQALEKDFSCLTSSSVAKESETLRKDLEKAKSRLKETESKLKIAMQEKTKLEGEKAYAEREIKRLHGQNSLLERDINKRDSLAGRRHDPIVERGSRVVDPKRPKGPAFSLEQALQEEHKRLEVFAFESETRIASLEEEITAALKEKENVISINESLTSELEGLTENLNSSTSELYMLKEEISSLKQRLEEYDLNQENMKSSIEVLMEEKEELAMQLADSLLEIQEEKAIWSAKEKAALLAIEEQAKSNNVQITSLSTKLSEVRNELYSSREECRSLQEKLTFSYDDAHMKENFREKVPELDQLENHLETVHVERRQCQEISKDDFKMLSLEHELHDCPEKGKANELQRELHVLDKGDNLPIPGERDAMSEYFEECQNLKNKLSIVTKEKDNLLIEMENQQKHVMEAEYLQKHCQDELSKANVHVEELRQKISCMEVKIHADKVMNNKEMSKARMRLRGTQAKLDAVRFRYNEAIDETVVIKKKHAEVVEKLKDQLSSKAIEVVTLMRQRAATESQ</sequence>
<dbReference type="Proteomes" id="UP001359559">
    <property type="component" value="Unassembled WGS sequence"/>
</dbReference>
<dbReference type="GO" id="GO:0000278">
    <property type="term" value="P:mitotic cell cycle"/>
    <property type="evidence" value="ECO:0007669"/>
    <property type="project" value="UniProtKB-ARBA"/>
</dbReference>
<evidence type="ECO:0000313" key="9">
    <source>
        <dbReference type="EMBL" id="KAK7278959.1"/>
    </source>
</evidence>
<dbReference type="InterPro" id="IPR001752">
    <property type="entry name" value="Kinesin_motor_dom"/>
</dbReference>
<dbReference type="FunFam" id="3.40.850.10:FF:000026">
    <property type="entry name" value="Centromere-associated protein E"/>
    <property type="match status" value="1"/>
</dbReference>
<dbReference type="PROSITE" id="PS50067">
    <property type="entry name" value="KINESIN_MOTOR_2"/>
    <property type="match status" value="1"/>
</dbReference>
<feature type="coiled-coil region" evidence="7">
    <location>
        <begin position="619"/>
        <end position="689"/>
    </location>
</feature>
<accession>A0AAN9FNU8</accession>
<proteinExistence type="inferred from homology"/>
<dbReference type="Pfam" id="PF00225">
    <property type="entry name" value="Kinesin"/>
    <property type="match status" value="1"/>
</dbReference>
<dbReference type="InterPro" id="IPR036961">
    <property type="entry name" value="Kinesin_motor_dom_sf"/>
</dbReference>
<evidence type="ECO:0000256" key="1">
    <source>
        <dbReference type="ARBA" id="ARBA00007310"/>
    </source>
</evidence>
<dbReference type="CDD" id="cd01374">
    <property type="entry name" value="KISc_CENP_E"/>
    <property type="match status" value="1"/>
</dbReference>
<dbReference type="PRINTS" id="PR00380">
    <property type="entry name" value="KINESINHEAVY"/>
</dbReference>
<comment type="caution">
    <text evidence="9">The sequence shown here is derived from an EMBL/GenBank/DDBJ whole genome shotgun (WGS) entry which is preliminary data.</text>
</comment>
<evidence type="ECO:0000313" key="10">
    <source>
        <dbReference type="Proteomes" id="UP001359559"/>
    </source>
</evidence>
<keyword evidence="5 6" id="KW-0505">Motor protein</keyword>
<feature type="coiled-coil region" evidence="7">
    <location>
        <begin position="1197"/>
        <end position="1266"/>
    </location>
</feature>
<dbReference type="GO" id="GO:0033044">
    <property type="term" value="P:regulation of chromosome organization"/>
    <property type="evidence" value="ECO:0007669"/>
    <property type="project" value="UniProtKB-ARBA"/>
</dbReference>